<comment type="caution">
    <text evidence="1">The sequence shown here is derived from an EMBL/GenBank/DDBJ whole genome shotgun (WGS) entry which is preliminary data.</text>
</comment>
<keyword evidence="2" id="KW-1185">Reference proteome</keyword>
<organism evidence="1 2">
    <name type="scientific">Nelumbo nucifera</name>
    <name type="common">Sacred lotus</name>
    <dbReference type="NCBI Taxonomy" id="4432"/>
    <lineage>
        <taxon>Eukaryota</taxon>
        <taxon>Viridiplantae</taxon>
        <taxon>Streptophyta</taxon>
        <taxon>Embryophyta</taxon>
        <taxon>Tracheophyta</taxon>
        <taxon>Spermatophyta</taxon>
        <taxon>Magnoliopsida</taxon>
        <taxon>Proteales</taxon>
        <taxon>Nelumbonaceae</taxon>
        <taxon>Nelumbo</taxon>
    </lineage>
</organism>
<accession>A0A822YGT5</accession>
<dbReference type="Pfam" id="PF09786">
    <property type="entry name" value="CytochromB561_N"/>
    <property type="match status" value="1"/>
</dbReference>
<proteinExistence type="predicted"/>
<dbReference type="Proteomes" id="UP000607653">
    <property type="component" value="Unassembled WGS sequence"/>
</dbReference>
<reference evidence="1 2" key="1">
    <citation type="journal article" date="2020" name="Mol. Biol. Evol.">
        <title>Distinct Expression and Methylation Patterns for Genes with Different Fates following a Single Whole-Genome Duplication in Flowering Plants.</title>
        <authorList>
            <person name="Shi T."/>
            <person name="Rahmani R.S."/>
            <person name="Gugger P.F."/>
            <person name="Wang M."/>
            <person name="Li H."/>
            <person name="Zhang Y."/>
            <person name="Li Z."/>
            <person name="Wang Q."/>
            <person name="Van de Peer Y."/>
            <person name="Marchal K."/>
            <person name="Chen J."/>
        </authorList>
    </citation>
    <scope>NUCLEOTIDE SEQUENCE [LARGE SCALE GENOMIC DNA]</scope>
    <source>
        <tissue evidence="1">Leaf</tissue>
    </source>
</reference>
<dbReference type="PANTHER" id="PTHR21780:SF0">
    <property type="entry name" value="TRANSMEMBRANE PROTEIN 209"/>
    <property type="match status" value="1"/>
</dbReference>
<dbReference type="InterPro" id="IPR019176">
    <property type="entry name" value="Cytochrome_B561-rel"/>
</dbReference>
<protein>
    <submittedName>
        <fullName evidence="1">Uncharacterized protein</fullName>
    </submittedName>
</protein>
<dbReference type="AlphaFoldDB" id="A0A822YGT5"/>
<gene>
    <name evidence="1" type="ORF">HUJ06_009330</name>
</gene>
<evidence type="ECO:0000313" key="2">
    <source>
        <dbReference type="Proteomes" id="UP000607653"/>
    </source>
</evidence>
<name>A0A822YGT5_NELNU</name>
<dbReference type="EMBL" id="DUZY01000003">
    <property type="protein sequence ID" value="DAD30479.1"/>
    <property type="molecule type" value="Genomic_DNA"/>
</dbReference>
<sequence>MGSFITKLPLPNLQQQPHQHSFVPAIQECIDAITEHQRFHALMKGEWVKGLLPQSSVRADYTVQRIRKLAEGICLKNYEYLGNGEVYDKVNKKWTLELPTDSHLLEVAEKLMLQVLRVLTLFFSSFVVYAHL</sequence>
<evidence type="ECO:0000313" key="1">
    <source>
        <dbReference type="EMBL" id="DAD30479.1"/>
    </source>
</evidence>
<dbReference type="PANTHER" id="PTHR21780">
    <property type="entry name" value="TRANSMEMBRANE PROTEIN 209"/>
    <property type="match status" value="1"/>
</dbReference>